<dbReference type="PANTHER" id="PTHR33360:SF2">
    <property type="entry name" value="TRANSPOSASE FOR INSERTION SEQUENCE ELEMENT IS200"/>
    <property type="match status" value="1"/>
</dbReference>
<evidence type="ECO:0000313" key="2">
    <source>
        <dbReference type="EMBL" id="SHJ31668.1"/>
    </source>
</evidence>
<gene>
    <name evidence="2" type="ORF">SAMN05444280_11626</name>
</gene>
<dbReference type="Pfam" id="PF01797">
    <property type="entry name" value="Y1_Tnp"/>
    <property type="match status" value="1"/>
</dbReference>
<protein>
    <submittedName>
        <fullName evidence="2">REP element-mobilizing transposase RayT</fullName>
    </submittedName>
</protein>
<dbReference type="GO" id="GO:0003677">
    <property type="term" value="F:DNA binding"/>
    <property type="evidence" value="ECO:0007669"/>
    <property type="project" value="InterPro"/>
</dbReference>
<proteinExistence type="predicted"/>
<sequence length="152" mass="17749">MGQSLSQMYIHLVFGTKRRIPYLVPAIEKQVHAYLAGTLKEYESPALIINSVPDHAHILFRLSKNYALAKIVEEVKKESSKWIKTIEGGTKLFKWQIGYGAFSVSSSKVDVVKRYIANQKKHHGIHTFREEVEEFVRQYDIIEYDPNYFWNE</sequence>
<organism evidence="2 3">
    <name type="scientific">Tangfeifania diversioriginum</name>
    <dbReference type="NCBI Taxonomy" id="1168035"/>
    <lineage>
        <taxon>Bacteria</taxon>
        <taxon>Pseudomonadati</taxon>
        <taxon>Bacteroidota</taxon>
        <taxon>Bacteroidia</taxon>
        <taxon>Marinilabiliales</taxon>
        <taxon>Prolixibacteraceae</taxon>
        <taxon>Tangfeifania</taxon>
    </lineage>
</organism>
<dbReference type="EMBL" id="FQZE01000016">
    <property type="protein sequence ID" value="SHJ31668.1"/>
    <property type="molecule type" value="Genomic_DNA"/>
</dbReference>
<reference evidence="2 3" key="1">
    <citation type="submission" date="2016-11" db="EMBL/GenBank/DDBJ databases">
        <authorList>
            <person name="Jaros S."/>
            <person name="Januszkiewicz K."/>
            <person name="Wedrychowicz H."/>
        </authorList>
    </citation>
    <scope>NUCLEOTIDE SEQUENCE [LARGE SCALE GENOMIC DNA]</scope>
    <source>
        <strain evidence="2 3">DSM 27063</strain>
    </source>
</reference>
<dbReference type="InterPro" id="IPR036515">
    <property type="entry name" value="Transposase_17_sf"/>
</dbReference>
<dbReference type="InterPro" id="IPR002686">
    <property type="entry name" value="Transposase_17"/>
</dbReference>
<dbReference type="NCBIfam" id="NF033573">
    <property type="entry name" value="transpos_IS200"/>
    <property type="match status" value="1"/>
</dbReference>
<evidence type="ECO:0000259" key="1">
    <source>
        <dbReference type="SMART" id="SM01321"/>
    </source>
</evidence>
<dbReference type="SMART" id="SM01321">
    <property type="entry name" value="Y1_Tnp"/>
    <property type="match status" value="1"/>
</dbReference>
<evidence type="ECO:0000313" key="3">
    <source>
        <dbReference type="Proteomes" id="UP000184050"/>
    </source>
</evidence>
<feature type="domain" description="Transposase IS200-like" evidence="1">
    <location>
        <begin position="5"/>
        <end position="119"/>
    </location>
</feature>
<dbReference type="Proteomes" id="UP000184050">
    <property type="component" value="Unassembled WGS sequence"/>
</dbReference>
<dbReference type="GO" id="GO:0006313">
    <property type="term" value="P:DNA transposition"/>
    <property type="evidence" value="ECO:0007669"/>
    <property type="project" value="InterPro"/>
</dbReference>
<dbReference type="PANTHER" id="PTHR33360">
    <property type="entry name" value="TRANSPOSASE FOR INSERTION SEQUENCE ELEMENT IS200"/>
    <property type="match status" value="1"/>
</dbReference>
<keyword evidence="3" id="KW-1185">Reference proteome</keyword>
<dbReference type="RefSeq" id="WP_073169422.1">
    <property type="nucleotide sequence ID" value="NZ_FQZE01000016.1"/>
</dbReference>
<accession>A0A1M6IBA3</accession>
<dbReference type="STRING" id="1168035.SAMN05444280_11626"/>
<dbReference type="OrthoDB" id="9797997at2"/>
<dbReference type="GO" id="GO:0004803">
    <property type="term" value="F:transposase activity"/>
    <property type="evidence" value="ECO:0007669"/>
    <property type="project" value="InterPro"/>
</dbReference>
<name>A0A1M6IBA3_9BACT</name>
<dbReference type="Gene3D" id="3.30.70.1290">
    <property type="entry name" value="Transposase IS200-like"/>
    <property type="match status" value="1"/>
</dbReference>
<dbReference type="SUPFAM" id="SSF143422">
    <property type="entry name" value="Transposase IS200-like"/>
    <property type="match status" value="1"/>
</dbReference>
<dbReference type="AlphaFoldDB" id="A0A1M6IBA3"/>